<protein>
    <recommendedName>
        <fullName evidence="2">protein-glutamate O-methyltransferase</fullName>
        <ecNumber evidence="2">2.1.1.80</ecNumber>
    </recommendedName>
</protein>
<comment type="caution">
    <text evidence="8">The sequence shown here is derived from an EMBL/GenBank/DDBJ whole genome shotgun (WGS) entry which is preliminary data.</text>
</comment>
<keyword evidence="4" id="KW-0808">Transferase</keyword>
<dbReference type="InterPro" id="IPR000780">
    <property type="entry name" value="CheR_MeTrfase"/>
</dbReference>
<dbReference type="RefSeq" id="WP_172158955.1">
    <property type="nucleotide sequence ID" value="NZ_JABJWC010000064.1"/>
</dbReference>
<dbReference type="Gene3D" id="1.10.155.10">
    <property type="entry name" value="Chemotaxis receptor methyltransferase CheR, N-terminal domain"/>
    <property type="match status" value="1"/>
</dbReference>
<dbReference type="InterPro" id="IPR050903">
    <property type="entry name" value="Bact_Chemotaxis_MeTrfase"/>
</dbReference>
<sequence>MSGSAAFPPAGFRRLVNAVTRRTGLHYYVDKADLLEEVVGARMRLHGCRTCHDYLALLADGARGDAEWRELESVITIGETFFFRYAEQFAALERTILPRLIRRAQATRHLRIWSVGCANGAEPYSIAIVLSRLLEEAGETLADWRIDILGTDISTRALEQAREAAFSAWSLRDIAPTQRAEWFTPISARLWRLHERYRRMVSFRYSNILDLLRPDGGPAGPFDLILCRNVLIYFAQAQAVGLVHAMAARLVPEGWLLLGHSEPVSDFRPFLETVRLPGTLAFRAPPVGGMQAAPAATQPLPARRVPRAAAPAPLPDSTPVAAAIRRVADGGHVARAMQMCRAHLAQHPVDVRIHFLFAVLAWGQENLLQAEESFRRVIYLCRDHVMARCYLARLLEDAGGHAQAARIRAQMTELASRCPPDAPLPDGDGLTAGGLLRLVRQLDEPPGAAPGAASGAASGVDPAVARAQQVPS</sequence>
<feature type="domain" description="CheR-type methyltransferase" evidence="7">
    <location>
        <begin position="1"/>
        <end position="264"/>
    </location>
</feature>
<dbReference type="SMART" id="SM00138">
    <property type="entry name" value="MeTrc"/>
    <property type="match status" value="1"/>
</dbReference>
<keyword evidence="9" id="KW-1185">Reference proteome</keyword>
<dbReference type="InterPro" id="IPR029063">
    <property type="entry name" value="SAM-dependent_MTases_sf"/>
</dbReference>
<comment type="catalytic activity">
    <reaction evidence="1">
        <text>L-glutamyl-[protein] + S-adenosyl-L-methionine = [protein]-L-glutamate 5-O-methyl ester + S-adenosyl-L-homocysteine</text>
        <dbReference type="Rhea" id="RHEA:24452"/>
        <dbReference type="Rhea" id="RHEA-COMP:10208"/>
        <dbReference type="Rhea" id="RHEA-COMP:10311"/>
        <dbReference type="ChEBI" id="CHEBI:29973"/>
        <dbReference type="ChEBI" id="CHEBI:57856"/>
        <dbReference type="ChEBI" id="CHEBI:59789"/>
        <dbReference type="ChEBI" id="CHEBI:82795"/>
        <dbReference type="EC" id="2.1.1.80"/>
    </reaction>
</comment>
<evidence type="ECO:0000256" key="6">
    <source>
        <dbReference type="SAM" id="MobiDB-lite"/>
    </source>
</evidence>
<dbReference type="SUPFAM" id="SSF48452">
    <property type="entry name" value="TPR-like"/>
    <property type="match status" value="1"/>
</dbReference>
<name>A0ABX2AJV9_9PROT</name>
<dbReference type="Pfam" id="PF01739">
    <property type="entry name" value="CheR"/>
    <property type="match status" value="1"/>
</dbReference>
<evidence type="ECO:0000256" key="3">
    <source>
        <dbReference type="ARBA" id="ARBA00022603"/>
    </source>
</evidence>
<keyword evidence="3" id="KW-0489">Methyltransferase</keyword>
<dbReference type="EC" id="2.1.1.80" evidence="2"/>
<dbReference type="SUPFAM" id="SSF53335">
    <property type="entry name" value="S-adenosyl-L-methionine-dependent methyltransferases"/>
    <property type="match status" value="1"/>
</dbReference>
<dbReference type="SUPFAM" id="SSF47757">
    <property type="entry name" value="Chemotaxis receptor methyltransferase CheR, N-terminal domain"/>
    <property type="match status" value="1"/>
</dbReference>
<feature type="compositionally biased region" description="Low complexity" evidence="6">
    <location>
        <begin position="445"/>
        <end position="465"/>
    </location>
</feature>
<feature type="region of interest" description="Disordered" evidence="6">
    <location>
        <begin position="444"/>
        <end position="472"/>
    </location>
</feature>
<dbReference type="Proteomes" id="UP000623090">
    <property type="component" value="Unassembled WGS sequence"/>
</dbReference>
<evidence type="ECO:0000256" key="2">
    <source>
        <dbReference type="ARBA" id="ARBA00012534"/>
    </source>
</evidence>
<evidence type="ECO:0000259" key="7">
    <source>
        <dbReference type="PROSITE" id="PS50123"/>
    </source>
</evidence>
<evidence type="ECO:0000256" key="4">
    <source>
        <dbReference type="ARBA" id="ARBA00022679"/>
    </source>
</evidence>
<dbReference type="PROSITE" id="PS50123">
    <property type="entry name" value="CHER"/>
    <property type="match status" value="1"/>
</dbReference>
<dbReference type="PANTHER" id="PTHR24422:SF19">
    <property type="entry name" value="CHEMOTAXIS PROTEIN METHYLTRANSFERASE"/>
    <property type="match status" value="1"/>
</dbReference>
<dbReference type="Gene3D" id="3.40.50.150">
    <property type="entry name" value="Vaccinia Virus protein VP39"/>
    <property type="match status" value="1"/>
</dbReference>
<dbReference type="PRINTS" id="PR00996">
    <property type="entry name" value="CHERMTFRASE"/>
</dbReference>
<evidence type="ECO:0000313" key="8">
    <source>
        <dbReference type="EMBL" id="NPC67832.1"/>
    </source>
</evidence>
<dbReference type="PANTHER" id="PTHR24422">
    <property type="entry name" value="CHEMOTAXIS PROTEIN METHYLTRANSFERASE"/>
    <property type="match status" value="1"/>
</dbReference>
<keyword evidence="5" id="KW-0949">S-adenosyl-L-methionine</keyword>
<dbReference type="Gene3D" id="1.25.40.10">
    <property type="entry name" value="Tetratricopeptide repeat domain"/>
    <property type="match status" value="1"/>
</dbReference>
<dbReference type="InterPro" id="IPR011990">
    <property type="entry name" value="TPR-like_helical_dom_sf"/>
</dbReference>
<evidence type="ECO:0000313" key="9">
    <source>
        <dbReference type="Proteomes" id="UP000623090"/>
    </source>
</evidence>
<dbReference type="InterPro" id="IPR022642">
    <property type="entry name" value="CheR_C"/>
</dbReference>
<evidence type="ECO:0000256" key="1">
    <source>
        <dbReference type="ARBA" id="ARBA00001541"/>
    </source>
</evidence>
<dbReference type="EMBL" id="JABJWC010000064">
    <property type="protein sequence ID" value="NPC67832.1"/>
    <property type="molecule type" value="Genomic_DNA"/>
</dbReference>
<accession>A0ABX2AJV9</accession>
<dbReference type="InterPro" id="IPR036804">
    <property type="entry name" value="CheR_N_sf"/>
</dbReference>
<proteinExistence type="predicted"/>
<reference evidence="8 9" key="1">
    <citation type="journal article" date="2020" name="Microorganisms">
        <title>Description of Komagataeibacter melaceti sp. nov. and Komagataeibacter melomenusus sp. nov. Isolated from Apple Cider Vinegar.</title>
        <authorList>
            <person name="Maric L."/>
            <person name="Cleenwerck I."/>
            <person name="Accetto T."/>
            <person name="Vandamme P."/>
            <person name="Trcek J."/>
        </authorList>
    </citation>
    <scope>NUCLEOTIDE SEQUENCE [LARGE SCALE GENOMIC DNA]</scope>
    <source>
        <strain evidence="8 9">AV436</strain>
    </source>
</reference>
<organism evidence="8 9">
    <name type="scientific">Komagataeibacter melomenusus</name>
    <dbReference type="NCBI Taxonomy" id="2766578"/>
    <lineage>
        <taxon>Bacteria</taxon>
        <taxon>Pseudomonadati</taxon>
        <taxon>Pseudomonadota</taxon>
        <taxon>Alphaproteobacteria</taxon>
        <taxon>Acetobacterales</taxon>
        <taxon>Acetobacteraceae</taxon>
        <taxon>Komagataeibacter</taxon>
    </lineage>
</organism>
<evidence type="ECO:0000256" key="5">
    <source>
        <dbReference type="ARBA" id="ARBA00022691"/>
    </source>
</evidence>
<gene>
    <name evidence="8" type="ORF">HNW77_15920</name>
</gene>